<keyword evidence="9" id="KW-1133">Transmembrane helix</keyword>
<keyword evidence="5 7" id="KW-0408">Iron</keyword>
<keyword evidence="9" id="KW-0812">Transmembrane</keyword>
<dbReference type="InterPro" id="IPR036396">
    <property type="entry name" value="Cyt_P450_sf"/>
</dbReference>
<comment type="cofactor">
    <cofactor evidence="1 7">
        <name>heme</name>
        <dbReference type="ChEBI" id="CHEBI:30413"/>
    </cofactor>
</comment>
<keyword evidence="7 8" id="KW-0349">Heme</keyword>
<dbReference type="Gene3D" id="1.10.630.10">
    <property type="entry name" value="Cytochrome P450"/>
    <property type="match status" value="1"/>
</dbReference>
<protein>
    <recommendedName>
        <fullName evidence="12">Cytochrome P450</fullName>
    </recommendedName>
</protein>
<keyword evidence="4 8" id="KW-0560">Oxidoreductase</keyword>
<evidence type="ECO:0000313" key="10">
    <source>
        <dbReference type="EMBL" id="KAF9892274.1"/>
    </source>
</evidence>
<comment type="similarity">
    <text evidence="2 8">Belongs to the cytochrome P450 family.</text>
</comment>
<dbReference type="PRINTS" id="PR00385">
    <property type="entry name" value="P450"/>
</dbReference>
<evidence type="ECO:0000256" key="1">
    <source>
        <dbReference type="ARBA" id="ARBA00001971"/>
    </source>
</evidence>
<dbReference type="SUPFAM" id="SSF48264">
    <property type="entry name" value="Cytochrome P450"/>
    <property type="match status" value="1"/>
</dbReference>
<feature type="transmembrane region" description="Helical" evidence="9">
    <location>
        <begin position="12"/>
        <end position="31"/>
    </location>
</feature>
<accession>A0AAD4GW16</accession>
<dbReference type="InterPro" id="IPR017972">
    <property type="entry name" value="Cyt_P450_CS"/>
</dbReference>
<evidence type="ECO:0000256" key="4">
    <source>
        <dbReference type="ARBA" id="ARBA00023002"/>
    </source>
</evidence>
<evidence type="ECO:0000256" key="6">
    <source>
        <dbReference type="ARBA" id="ARBA00023033"/>
    </source>
</evidence>
<proteinExistence type="inferred from homology"/>
<evidence type="ECO:0000256" key="5">
    <source>
        <dbReference type="ARBA" id="ARBA00023004"/>
    </source>
</evidence>
<feature type="binding site" description="axial binding residue" evidence="7">
    <location>
        <position position="435"/>
    </location>
    <ligand>
        <name>heme</name>
        <dbReference type="ChEBI" id="CHEBI:30413"/>
    </ligand>
    <ligandPart>
        <name>Fe</name>
        <dbReference type="ChEBI" id="CHEBI:18248"/>
    </ligandPart>
</feature>
<dbReference type="Pfam" id="PF00067">
    <property type="entry name" value="p450"/>
    <property type="match status" value="1"/>
</dbReference>
<gene>
    <name evidence="10" type="ORF">FE257_002051</name>
</gene>
<dbReference type="PROSITE" id="PS00086">
    <property type="entry name" value="CYTOCHROME_P450"/>
    <property type="match status" value="1"/>
</dbReference>
<sequence length="493" mass="56642">MDSFSTPDHWYRVLIALVVIYLIASIFRFLWHPLGHIPGPLFSRFSTIPLFLQSLSGARAGWIVAQHEKYGPVIRIAPDKVAVSSASGIKAIYNNKNSKSHAYDSFRFQEVKMCIALLDVKQAHTRRKALLPAFSRQNLMEMEFVMRHHLEKFLDWLEKFDDTNTPVDTFKWFRYLTFDVVTDIAFGQQIGMLSSNDTHFIEQVEYRNKRNSLNGPFPFILPVMRLLRMETAKKWDRADEEIASYAVRAREGWAKAGEANRHRVDILSRMEQGSKTNPETALSDKEIIATMMEILNAGSDTTANTAMFAAYELARNPAIQEELHQELVTAFPDPNTPLDFAVLEKLPILDGVCREALRIHAPIPSYLERVISEDGIQIEGYDVPKGTVIGMQAYTNHRDSVVYPQPEEFIPRRWFEATEEMKTSFLPFSAGPRACIGLNLANMQLRIHLGHIFHRYRVTLAEDTNEASMKHVEFFMVRPISQKCNLYFKKYKS</sequence>
<evidence type="ECO:0000256" key="3">
    <source>
        <dbReference type="ARBA" id="ARBA00022723"/>
    </source>
</evidence>
<dbReference type="PANTHER" id="PTHR24305:SF166">
    <property type="entry name" value="CYTOCHROME P450 12A4, MITOCHONDRIAL-RELATED"/>
    <property type="match status" value="1"/>
</dbReference>
<evidence type="ECO:0000256" key="7">
    <source>
        <dbReference type="PIRSR" id="PIRSR602401-1"/>
    </source>
</evidence>
<evidence type="ECO:0008006" key="12">
    <source>
        <dbReference type="Google" id="ProtNLM"/>
    </source>
</evidence>
<dbReference type="Proteomes" id="UP001194746">
    <property type="component" value="Unassembled WGS sequence"/>
</dbReference>
<keyword evidence="11" id="KW-1185">Reference proteome</keyword>
<dbReference type="PANTHER" id="PTHR24305">
    <property type="entry name" value="CYTOCHROME P450"/>
    <property type="match status" value="1"/>
</dbReference>
<evidence type="ECO:0000313" key="11">
    <source>
        <dbReference type="Proteomes" id="UP001194746"/>
    </source>
</evidence>
<dbReference type="InterPro" id="IPR001128">
    <property type="entry name" value="Cyt_P450"/>
</dbReference>
<comment type="caution">
    <text evidence="10">The sequence shown here is derived from an EMBL/GenBank/DDBJ whole genome shotgun (WGS) entry which is preliminary data.</text>
</comment>
<evidence type="ECO:0000256" key="9">
    <source>
        <dbReference type="SAM" id="Phobius"/>
    </source>
</evidence>
<name>A0AAD4GW16_ASPNN</name>
<dbReference type="PRINTS" id="PR00463">
    <property type="entry name" value="EP450I"/>
</dbReference>
<dbReference type="GO" id="GO:0016705">
    <property type="term" value="F:oxidoreductase activity, acting on paired donors, with incorporation or reduction of molecular oxygen"/>
    <property type="evidence" value="ECO:0007669"/>
    <property type="project" value="InterPro"/>
</dbReference>
<dbReference type="InterPro" id="IPR002401">
    <property type="entry name" value="Cyt_P450_E_grp-I"/>
</dbReference>
<dbReference type="EMBL" id="VCAU01000013">
    <property type="protein sequence ID" value="KAF9892274.1"/>
    <property type="molecule type" value="Genomic_DNA"/>
</dbReference>
<dbReference type="InterPro" id="IPR050121">
    <property type="entry name" value="Cytochrome_P450_monoxygenase"/>
</dbReference>
<keyword evidence="9" id="KW-0472">Membrane</keyword>
<dbReference type="GO" id="GO:0020037">
    <property type="term" value="F:heme binding"/>
    <property type="evidence" value="ECO:0007669"/>
    <property type="project" value="InterPro"/>
</dbReference>
<dbReference type="GO" id="GO:0004497">
    <property type="term" value="F:monooxygenase activity"/>
    <property type="evidence" value="ECO:0007669"/>
    <property type="project" value="UniProtKB-KW"/>
</dbReference>
<reference evidence="10" key="1">
    <citation type="journal article" date="2019" name="Beilstein J. Org. Chem.">
        <title>Nanangenines: drimane sesquiterpenoids as the dominant metabolite cohort of a novel Australian fungus, Aspergillus nanangensis.</title>
        <authorList>
            <person name="Lacey H.J."/>
            <person name="Gilchrist C.L.M."/>
            <person name="Crombie A."/>
            <person name="Kalaitzis J.A."/>
            <person name="Vuong D."/>
            <person name="Rutledge P.J."/>
            <person name="Turner P."/>
            <person name="Pitt J.I."/>
            <person name="Lacey E."/>
            <person name="Chooi Y.H."/>
            <person name="Piggott A.M."/>
        </authorList>
    </citation>
    <scope>NUCLEOTIDE SEQUENCE</scope>
    <source>
        <strain evidence="10">MST-FP2251</strain>
    </source>
</reference>
<evidence type="ECO:0000256" key="2">
    <source>
        <dbReference type="ARBA" id="ARBA00010617"/>
    </source>
</evidence>
<keyword evidence="6 8" id="KW-0503">Monooxygenase</keyword>
<dbReference type="GO" id="GO:0005506">
    <property type="term" value="F:iron ion binding"/>
    <property type="evidence" value="ECO:0007669"/>
    <property type="project" value="InterPro"/>
</dbReference>
<organism evidence="10 11">
    <name type="scientific">Aspergillus nanangensis</name>
    <dbReference type="NCBI Taxonomy" id="2582783"/>
    <lineage>
        <taxon>Eukaryota</taxon>
        <taxon>Fungi</taxon>
        <taxon>Dikarya</taxon>
        <taxon>Ascomycota</taxon>
        <taxon>Pezizomycotina</taxon>
        <taxon>Eurotiomycetes</taxon>
        <taxon>Eurotiomycetidae</taxon>
        <taxon>Eurotiales</taxon>
        <taxon>Aspergillaceae</taxon>
        <taxon>Aspergillus</taxon>
        <taxon>Aspergillus subgen. Circumdati</taxon>
    </lineage>
</organism>
<evidence type="ECO:0000256" key="8">
    <source>
        <dbReference type="RuleBase" id="RU000461"/>
    </source>
</evidence>
<keyword evidence="3 7" id="KW-0479">Metal-binding</keyword>
<reference evidence="10" key="2">
    <citation type="submission" date="2020-02" db="EMBL/GenBank/DDBJ databases">
        <authorList>
            <person name="Gilchrist C.L.M."/>
            <person name="Chooi Y.-H."/>
        </authorList>
    </citation>
    <scope>NUCLEOTIDE SEQUENCE</scope>
    <source>
        <strain evidence="10">MST-FP2251</strain>
    </source>
</reference>
<dbReference type="AlphaFoldDB" id="A0AAD4GW16"/>